<feature type="binding site" evidence="8">
    <location>
        <position position="417"/>
    </location>
    <ligand>
        <name>[4Fe-4S] cluster</name>
        <dbReference type="ChEBI" id="CHEBI:49883"/>
        <label>2</label>
    </ligand>
</feature>
<feature type="binding site" evidence="8">
    <location>
        <position position="424"/>
    </location>
    <ligand>
        <name>[4Fe-4S] cluster</name>
        <dbReference type="ChEBI" id="CHEBI:49883"/>
        <label>1</label>
    </ligand>
</feature>
<comment type="similarity">
    <text evidence="8">Belongs to the 4Fe4S bacterial-type ferredoxin family. RnfC subfamily.</text>
</comment>
<feature type="binding site" evidence="8">
    <location>
        <position position="420"/>
    </location>
    <ligand>
        <name>[4Fe-4S] cluster</name>
        <dbReference type="ChEBI" id="CHEBI:49883"/>
        <label>2</label>
    </ligand>
</feature>
<dbReference type="PROSITE" id="PS00198">
    <property type="entry name" value="4FE4S_FER_1"/>
    <property type="match status" value="1"/>
</dbReference>
<evidence type="ECO:0000313" key="12">
    <source>
        <dbReference type="Proteomes" id="UP000778523"/>
    </source>
</evidence>
<feature type="compositionally biased region" description="Basic and acidic residues" evidence="9">
    <location>
        <begin position="606"/>
        <end position="618"/>
    </location>
</feature>
<comment type="caution">
    <text evidence="11">The sequence shown here is derived from an EMBL/GenBank/DDBJ whole genome shotgun (WGS) entry which is preliminary data.</text>
</comment>
<comment type="cofactor">
    <cofactor evidence="8">
        <name>[4Fe-4S] cluster</name>
        <dbReference type="ChEBI" id="CHEBI:49883"/>
    </cofactor>
    <text evidence="8">Binds 2 [4Fe-4S] clusters per subunit.</text>
</comment>
<organism evidence="11 12">
    <name type="scientific">Uliginosibacterium aquaticum</name>
    <dbReference type="NCBI Taxonomy" id="2731212"/>
    <lineage>
        <taxon>Bacteria</taxon>
        <taxon>Pseudomonadati</taxon>
        <taxon>Pseudomonadota</taxon>
        <taxon>Betaproteobacteria</taxon>
        <taxon>Rhodocyclales</taxon>
        <taxon>Zoogloeaceae</taxon>
        <taxon>Uliginosibacterium</taxon>
    </lineage>
</organism>
<comment type="subcellular location">
    <subcellularLocation>
        <location evidence="8">Cell inner membrane</location>
        <topology evidence="8">Peripheral membrane protein</topology>
    </subcellularLocation>
</comment>
<dbReference type="Pfam" id="PF01512">
    <property type="entry name" value="Complex1_51K"/>
    <property type="match status" value="1"/>
</dbReference>
<dbReference type="Proteomes" id="UP000778523">
    <property type="component" value="Unassembled WGS sequence"/>
</dbReference>
<keyword evidence="3 8" id="KW-0479">Metal-binding</keyword>
<feature type="binding site" evidence="8">
    <location>
        <position position="381"/>
    </location>
    <ligand>
        <name>[4Fe-4S] cluster</name>
        <dbReference type="ChEBI" id="CHEBI:49883"/>
        <label>1</label>
    </ligand>
</feature>
<keyword evidence="6 8" id="KW-0408">Iron</keyword>
<evidence type="ECO:0000256" key="8">
    <source>
        <dbReference type="HAMAP-Rule" id="MF_00461"/>
    </source>
</evidence>
<accession>A0ABX2IEY6</accession>
<dbReference type="PANTHER" id="PTHR43034">
    <property type="entry name" value="ION-TRANSLOCATING OXIDOREDUCTASE COMPLEX SUBUNIT C"/>
    <property type="match status" value="1"/>
</dbReference>
<evidence type="ECO:0000313" key="11">
    <source>
        <dbReference type="EMBL" id="NSL55191.1"/>
    </source>
</evidence>
<dbReference type="Pfam" id="PF13375">
    <property type="entry name" value="RnfC_N"/>
    <property type="match status" value="1"/>
</dbReference>
<evidence type="ECO:0000259" key="10">
    <source>
        <dbReference type="PROSITE" id="PS51379"/>
    </source>
</evidence>
<dbReference type="PANTHER" id="PTHR43034:SF2">
    <property type="entry name" value="ION-TRANSLOCATING OXIDOREDUCTASE COMPLEX SUBUNIT C"/>
    <property type="match status" value="1"/>
</dbReference>
<dbReference type="Gene3D" id="3.30.70.20">
    <property type="match status" value="1"/>
</dbReference>
<feature type="domain" description="4Fe-4S ferredoxin-type" evidence="10">
    <location>
        <begin position="405"/>
        <end position="434"/>
    </location>
</feature>
<feature type="compositionally biased region" description="Basic and acidic residues" evidence="9">
    <location>
        <begin position="466"/>
        <end position="477"/>
    </location>
</feature>
<feature type="domain" description="4Fe-4S ferredoxin-type" evidence="10">
    <location>
        <begin position="366"/>
        <end position="395"/>
    </location>
</feature>
<comment type="function">
    <text evidence="8">Part of a membrane-bound complex that couples electron transfer with translocation of ions across the membrane.</text>
</comment>
<keyword evidence="8" id="KW-1278">Translocase</keyword>
<dbReference type="InterPro" id="IPR026902">
    <property type="entry name" value="RnfC_N"/>
</dbReference>
<feature type="compositionally biased region" description="Low complexity" evidence="9">
    <location>
        <begin position="478"/>
        <end position="507"/>
    </location>
</feature>
<dbReference type="HAMAP" id="MF_00461">
    <property type="entry name" value="RsxC_RnfC"/>
    <property type="match status" value="1"/>
</dbReference>
<evidence type="ECO:0000256" key="2">
    <source>
        <dbReference type="ARBA" id="ARBA00022485"/>
    </source>
</evidence>
<dbReference type="InterPro" id="IPR017900">
    <property type="entry name" value="4Fe4S_Fe_S_CS"/>
</dbReference>
<sequence>MNALRKLFSFNGGVKPATNKAESTRAPIVPLAELPLPAQFVVPLHQSVGGTPLPLVAAGEHVLKGQRIGAADGNFSAAVHAPTSGTVVAVEPRLMAHTSGLSMLSVVIEPDGKDEWIECEPLRWKSLGADEVRDWLRDAGVVGLGGAVFPSHVKLNPGRKTPMKTLVINGAECEPFITCDDLLMRERADKVLAGILIMRELLGAPEVLIGIEDNKPEAVAAMQAACQVHGDASIQAIAVPTRYPAGGAKQLIRVLTGIEVPHGQRSTDYGVQCFNVGTAYAIHEAIELGRPLISRIVTVAGNVGAPRNYEVLFGTPMDHLVRQAGWQEDTDAFIMGGPMMGFRMPAFDVPVVKATNCVIAASPRLFAPPPPEMNCIRCGECARACPTDLQPFEMYWHARAKNFGKVQEYNLFDCIECGCCSFVCPSHIPLVDYYRFAKTEIWDRERKKEAADEARVRFEARNERIEREKREKAEKLAARTAASRAAATASAEGTPAASDAAPASPATDDAKKALIEAALARAKAKKEAAASGEAAPAADKPAKKELSAEEKQALVDAALARAKAKKDAAAETSPPAAADDKQALIDAAIARAKEKKAAQTAGTEMSADKPAKKELSAEEKQALVDAALAKAKAKKEAAAVADPASATDKQAVIDAAIARAKEKKAALAAGTETPPEKPAKKELSAEEKQALIDAALERAKAKKAAQAADKEQS</sequence>
<reference evidence="11 12" key="1">
    <citation type="submission" date="2020-06" db="EMBL/GenBank/DDBJ databases">
        <title>Draft genome of Uliginosibacterium sp. IMCC34675.</title>
        <authorList>
            <person name="Song J."/>
        </authorList>
    </citation>
    <scope>NUCLEOTIDE SEQUENCE [LARGE SCALE GENOMIC DNA]</scope>
    <source>
        <strain evidence="11 12">IMCC34675</strain>
    </source>
</reference>
<dbReference type="EC" id="7.-.-.-" evidence="8"/>
<feature type="region of interest" description="Disordered" evidence="9">
    <location>
        <begin position="595"/>
        <end position="618"/>
    </location>
</feature>
<dbReference type="InterPro" id="IPR011538">
    <property type="entry name" value="Nuo51_FMN-bd"/>
</dbReference>
<feature type="binding site" evidence="8">
    <location>
        <position position="385"/>
    </location>
    <ligand>
        <name>[4Fe-4S] cluster</name>
        <dbReference type="ChEBI" id="CHEBI:49883"/>
        <label>2</label>
    </ligand>
</feature>
<evidence type="ECO:0000256" key="3">
    <source>
        <dbReference type="ARBA" id="ARBA00022723"/>
    </source>
</evidence>
<dbReference type="Pfam" id="PF10531">
    <property type="entry name" value="SLBB"/>
    <property type="match status" value="1"/>
</dbReference>
<dbReference type="InterPro" id="IPR019554">
    <property type="entry name" value="Soluble_ligand-bd"/>
</dbReference>
<evidence type="ECO:0000256" key="6">
    <source>
        <dbReference type="ARBA" id="ARBA00023004"/>
    </source>
</evidence>
<dbReference type="EMBL" id="JABCSC020000002">
    <property type="protein sequence ID" value="NSL55191.1"/>
    <property type="molecule type" value="Genomic_DNA"/>
</dbReference>
<dbReference type="NCBIfam" id="TIGR01945">
    <property type="entry name" value="rnfC"/>
    <property type="match status" value="1"/>
</dbReference>
<feature type="binding site" evidence="8">
    <location>
        <position position="378"/>
    </location>
    <ligand>
        <name>[4Fe-4S] cluster</name>
        <dbReference type="ChEBI" id="CHEBI:49883"/>
        <label>1</label>
    </ligand>
</feature>
<dbReference type="Pfam" id="PF12838">
    <property type="entry name" value="Fer4_7"/>
    <property type="match status" value="1"/>
</dbReference>
<dbReference type="InterPro" id="IPR037225">
    <property type="entry name" value="Nuo51_FMN-bd_sf"/>
</dbReference>
<feature type="region of interest" description="Disordered" evidence="9">
    <location>
        <begin position="663"/>
        <end position="690"/>
    </location>
</feature>
<evidence type="ECO:0000256" key="1">
    <source>
        <dbReference type="ARBA" id="ARBA00022448"/>
    </source>
</evidence>
<proteinExistence type="inferred from homology"/>
<protein>
    <recommendedName>
        <fullName evidence="8">Ion-translocating oxidoreductase complex subunit C</fullName>
        <ecNumber evidence="8">7.-.-.-</ecNumber>
    </recommendedName>
    <alternativeName>
        <fullName evidence="8">Rnf electron transport complex subunit C</fullName>
    </alternativeName>
</protein>
<keyword evidence="8" id="KW-1003">Cell membrane</keyword>
<gene>
    <name evidence="11" type="primary">rsxC</name>
    <name evidence="8" type="synonym">rnfC</name>
    <name evidence="11" type="ORF">HJ583_009165</name>
</gene>
<name>A0ABX2IEY6_9RHOO</name>
<evidence type="ECO:0000256" key="9">
    <source>
        <dbReference type="SAM" id="MobiDB-lite"/>
    </source>
</evidence>
<dbReference type="Gene3D" id="3.40.50.11540">
    <property type="entry name" value="NADH-ubiquinone oxidoreductase 51kDa subunit"/>
    <property type="match status" value="1"/>
</dbReference>
<dbReference type="SUPFAM" id="SSF142019">
    <property type="entry name" value="Nqo1 FMN-binding domain-like"/>
    <property type="match status" value="1"/>
</dbReference>
<comment type="subunit">
    <text evidence="8">The complex is composed of six subunits: RnfA, RnfB, RnfC, RnfD, RnfE and RnfG.</text>
</comment>
<feature type="binding site" evidence="8">
    <location>
        <position position="375"/>
    </location>
    <ligand>
        <name>[4Fe-4S] cluster</name>
        <dbReference type="ChEBI" id="CHEBI:49883"/>
        <label>1</label>
    </ligand>
</feature>
<dbReference type="NCBIfam" id="NF003454">
    <property type="entry name" value="PRK05035.1"/>
    <property type="match status" value="1"/>
</dbReference>
<feature type="compositionally biased region" description="Basic and acidic residues" evidence="9">
    <location>
        <begin position="674"/>
        <end position="690"/>
    </location>
</feature>
<keyword evidence="1 8" id="KW-0813">Transport</keyword>
<feature type="compositionally biased region" description="Basic and acidic residues" evidence="9">
    <location>
        <begin position="540"/>
        <end position="549"/>
    </location>
</feature>
<keyword evidence="5 8" id="KW-0249">Electron transport</keyword>
<evidence type="ECO:0000256" key="5">
    <source>
        <dbReference type="ARBA" id="ARBA00022982"/>
    </source>
</evidence>
<feature type="region of interest" description="Disordered" evidence="9">
    <location>
        <begin position="561"/>
        <end position="581"/>
    </location>
</feature>
<keyword evidence="8" id="KW-0997">Cell inner membrane</keyword>
<feature type="binding site" evidence="8">
    <location>
        <position position="414"/>
    </location>
    <ligand>
        <name>[4Fe-4S] cluster</name>
        <dbReference type="ChEBI" id="CHEBI:49883"/>
        <label>2</label>
    </ligand>
</feature>
<dbReference type="PROSITE" id="PS51379">
    <property type="entry name" value="4FE4S_FER_2"/>
    <property type="match status" value="2"/>
</dbReference>
<keyword evidence="4 8" id="KW-0677">Repeat</keyword>
<dbReference type="SUPFAM" id="SSF46548">
    <property type="entry name" value="alpha-helical ferredoxin"/>
    <property type="match status" value="1"/>
</dbReference>
<feature type="compositionally biased region" description="Low complexity" evidence="9">
    <location>
        <begin position="529"/>
        <end position="539"/>
    </location>
</feature>
<keyword evidence="2 8" id="KW-0004">4Fe-4S</keyword>
<feature type="region of interest" description="Disordered" evidence="9">
    <location>
        <begin position="466"/>
        <end position="508"/>
    </location>
</feature>
<dbReference type="InterPro" id="IPR017896">
    <property type="entry name" value="4Fe4S_Fe-S-bd"/>
</dbReference>
<dbReference type="InterPro" id="IPR010208">
    <property type="entry name" value="Ion_transpt_RnfC/RsxC"/>
</dbReference>
<feature type="region of interest" description="Disordered" evidence="9">
    <location>
        <begin position="528"/>
        <end position="549"/>
    </location>
</feature>
<evidence type="ECO:0000256" key="7">
    <source>
        <dbReference type="ARBA" id="ARBA00023014"/>
    </source>
</evidence>
<evidence type="ECO:0000256" key="4">
    <source>
        <dbReference type="ARBA" id="ARBA00022737"/>
    </source>
</evidence>
<keyword evidence="8" id="KW-0472">Membrane</keyword>
<keyword evidence="12" id="KW-1185">Reference proteome</keyword>
<keyword evidence="7 8" id="KW-0411">Iron-sulfur</keyword>